<dbReference type="GO" id="GO:0008757">
    <property type="term" value="F:S-adenosylmethionine-dependent methyltransferase activity"/>
    <property type="evidence" value="ECO:0007669"/>
    <property type="project" value="InterPro"/>
</dbReference>
<dbReference type="InterPro" id="IPR029063">
    <property type="entry name" value="SAM-dependent_MTases_sf"/>
</dbReference>
<feature type="domain" description="Methyltransferase type 11" evidence="1">
    <location>
        <begin position="51"/>
        <end position="133"/>
    </location>
</feature>
<dbReference type="SMR" id="A0A6M3FWH3"/>
<dbReference type="AlphaFoldDB" id="A0A6M3FWH3"/>
<proteinExistence type="predicted"/>
<accession>A0A6M3FWH3</accession>
<dbReference type="SUPFAM" id="SSF53335">
    <property type="entry name" value="S-adenosyl-L-methionine-dependent methyltransferases"/>
    <property type="match status" value="1"/>
</dbReference>
<evidence type="ECO:0000259" key="1">
    <source>
        <dbReference type="Pfam" id="PF08241"/>
    </source>
</evidence>
<sequence>MHTDRQLVADEYYGTTRILRARQRLFDFQRPRFDLHDDVASVVATAPGPVIDVGCGNGLLRARLAARRPDLDLFGVDVSTGMAPDVVGDVQAFPVADGAAGAVVAMHMLYHVPDIVTAVREMARALRPDGIAVATTNDSSSLTELYTLADHAFADVGGGPVPPRPDARFGLHHARLLAAAFGEVAVRRRAYTVVCDELEPLLGYLDSLRPAWRHLLPADAVWEDFLTAAEGRLRAVLAGGHFTDHGEAGMIIGRLPRRAG</sequence>
<dbReference type="EMBL" id="MK388866">
    <property type="protein sequence ID" value="QIC03954.1"/>
    <property type="molecule type" value="Genomic_DNA"/>
</dbReference>
<name>A0A6M3FWH3_ACTCY</name>
<dbReference type="InterPro" id="IPR013216">
    <property type="entry name" value="Methyltransf_11"/>
</dbReference>
<dbReference type="Pfam" id="PF08241">
    <property type="entry name" value="Methyltransf_11"/>
    <property type="match status" value="1"/>
</dbReference>
<organism evidence="2">
    <name type="scientific">Actinoalloteichus cyanogriseus</name>
    <name type="common">Streptomyces caeruleus</name>
    <dbReference type="NCBI Taxonomy" id="2893586"/>
    <lineage>
        <taxon>Bacteria</taxon>
        <taxon>Bacillati</taxon>
        <taxon>Actinomycetota</taxon>
        <taxon>Actinomycetes</taxon>
        <taxon>Pseudonocardiales</taxon>
        <taxon>Pseudonocardiaceae</taxon>
        <taxon>Actinoalloteichus</taxon>
    </lineage>
</organism>
<protein>
    <submittedName>
        <fullName evidence="2">CyaE</fullName>
    </submittedName>
</protein>
<dbReference type="PANTHER" id="PTHR43591">
    <property type="entry name" value="METHYLTRANSFERASE"/>
    <property type="match status" value="1"/>
</dbReference>
<reference evidence="2" key="1">
    <citation type="journal article" date="2020" name="Angew. Chem. Int. Ed. Engl.">
        <title>Refactoring the Concise Biosynthetic Pathway of Cyanogramide Unveils Spirooxindole Formation Catalyzed by a P450 Enzyme.</title>
        <authorList>
            <person name="Zhu Y."/>
            <person name="Zhang Q."/>
            <person name="Fang C."/>
            <person name="Zhang Y."/>
            <person name="Ma L."/>
            <person name="Liu Z."/>
            <person name="Zhai S."/>
            <person name="Peng J."/>
            <person name="Zhang L."/>
            <person name="Zhu W."/>
            <person name="Zhang C."/>
        </authorList>
    </citation>
    <scope>NUCLEOTIDE SEQUENCE</scope>
    <source>
        <strain evidence="2">WH1-2216-6</strain>
    </source>
</reference>
<evidence type="ECO:0000313" key="2">
    <source>
        <dbReference type="EMBL" id="QIC03954.1"/>
    </source>
</evidence>
<dbReference type="Gene3D" id="3.40.50.150">
    <property type="entry name" value="Vaccinia Virus protein VP39"/>
    <property type="match status" value="1"/>
</dbReference>